<feature type="transmembrane region" description="Helical" evidence="1">
    <location>
        <begin position="61"/>
        <end position="78"/>
    </location>
</feature>
<dbReference type="Proteomes" id="UP000000536">
    <property type="component" value="Chromosome"/>
</dbReference>
<evidence type="ECO:0000313" key="2">
    <source>
        <dbReference type="EMBL" id="BAD84927.1"/>
    </source>
</evidence>
<evidence type="ECO:0000313" key="3">
    <source>
        <dbReference type="Proteomes" id="UP000000536"/>
    </source>
</evidence>
<gene>
    <name evidence="2" type="ordered locus">TK0738</name>
</gene>
<evidence type="ECO:0000256" key="1">
    <source>
        <dbReference type="SAM" id="Phobius"/>
    </source>
</evidence>
<feature type="transmembrane region" description="Helical" evidence="1">
    <location>
        <begin position="6"/>
        <end position="27"/>
    </location>
</feature>
<dbReference type="GeneID" id="78447252"/>
<keyword evidence="3" id="KW-1185">Reference proteome</keyword>
<keyword evidence="1" id="KW-1133">Transmembrane helix</keyword>
<dbReference type="RefSeq" id="WP_011249689.1">
    <property type="nucleotide sequence ID" value="NC_006624.1"/>
</dbReference>
<accession>Q5JHE1</accession>
<feature type="transmembrane region" description="Helical" evidence="1">
    <location>
        <begin position="114"/>
        <end position="135"/>
    </location>
</feature>
<keyword evidence="1" id="KW-0472">Membrane</keyword>
<sequence length="161" mass="17744">MVNSSVIGAVSLIAVRTFGASMFLYAYHMSRRKFALFLALTHVAGIFEVVFDLAGMSVENFFIALAFALASAGLFYLIWEDSSRPFMKGLYRAAFILLLILGVADSILEKDLPWDIYFLGGFLIMMLGILGMDVLSRNFCLALGPAFHNLPPTIPVRPHGT</sequence>
<keyword evidence="1" id="KW-0812">Transmembrane</keyword>
<dbReference type="EnsemblBacteria" id="BAD84927">
    <property type="protein sequence ID" value="BAD84927"/>
    <property type="gene ID" value="TK0738"/>
</dbReference>
<dbReference type="KEGG" id="tko:TK0738"/>
<dbReference type="PATRIC" id="fig|69014.16.peg.718"/>
<dbReference type="STRING" id="69014.TK0738"/>
<feature type="transmembrane region" description="Helical" evidence="1">
    <location>
        <begin position="90"/>
        <end position="108"/>
    </location>
</feature>
<organism evidence="2 3">
    <name type="scientific">Thermococcus kodakarensis (strain ATCC BAA-918 / JCM 12380 / KOD1)</name>
    <name type="common">Pyrococcus kodakaraensis (strain KOD1)</name>
    <dbReference type="NCBI Taxonomy" id="69014"/>
    <lineage>
        <taxon>Archaea</taxon>
        <taxon>Methanobacteriati</taxon>
        <taxon>Methanobacteriota</taxon>
        <taxon>Thermococci</taxon>
        <taxon>Thermococcales</taxon>
        <taxon>Thermococcaceae</taxon>
        <taxon>Thermococcus</taxon>
    </lineage>
</organism>
<proteinExistence type="predicted"/>
<reference evidence="2 3" key="1">
    <citation type="journal article" date="2005" name="Genome Res.">
        <title>Complete genome sequence of the hyperthermophilic archaeon Thermococcus kodakaraensis KOD1 and comparison with Pyrococcus genomes.</title>
        <authorList>
            <person name="Fukui T."/>
            <person name="Atomi H."/>
            <person name="Kanai T."/>
            <person name="Matsumi R."/>
            <person name="Fujiwara S."/>
            <person name="Imanaka T."/>
        </authorList>
    </citation>
    <scope>NUCLEOTIDE SEQUENCE [LARGE SCALE GENOMIC DNA]</scope>
    <source>
        <strain evidence="3">ATCC BAA-918 / JCM 12380 / KOD1</strain>
    </source>
</reference>
<protein>
    <submittedName>
        <fullName evidence="2">Hypothetical membrane protein, conserved</fullName>
    </submittedName>
</protein>
<dbReference type="AlphaFoldDB" id="Q5JHE1"/>
<dbReference type="eggNOG" id="arCOG07120">
    <property type="taxonomic scope" value="Archaea"/>
</dbReference>
<name>Q5JHE1_THEKO</name>
<dbReference type="InParanoid" id="Q5JHE1"/>
<dbReference type="EMBL" id="AP006878">
    <property type="protein sequence ID" value="BAD84927.1"/>
    <property type="molecule type" value="Genomic_DNA"/>
</dbReference>
<feature type="transmembrane region" description="Helical" evidence="1">
    <location>
        <begin position="34"/>
        <end position="55"/>
    </location>
</feature>
<dbReference type="HOGENOM" id="CLU_1640055_0_0_2"/>